<evidence type="ECO:0000256" key="1">
    <source>
        <dbReference type="ARBA" id="ARBA00004651"/>
    </source>
</evidence>
<name>A0A6B9FNM0_9HYPH</name>
<evidence type="ECO:0000313" key="9">
    <source>
        <dbReference type="Proteomes" id="UP000012488"/>
    </source>
</evidence>
<keyword evidence="4 7" id="KW-0812">Transmembrane</keyword>
<feature type="transmembrane region" description="Helical" evidence="7">
    <location>
        <begin position="461"/>
        <end position="480"/>
    </location>
</feature>
<dbReference type="PANTHER" id="PTHR30509:SF9">
    <property type="entry name" value="MULTIDRUG RESISTANCE PROTEIN MDTO"/>
    <property type="match status" value="1"/>
</dbReference>
<reference evidence="8 9" key="2">
    <citation type="journal article" date="2013" name="Genome Announc.">
        <title>Draft Genome Sequence of Methylobacterium mesophilicum Strain SR1.6/6, Isolated from Citrus sinensis.</title>
        <authorList>
            <person name="Marinho Almeida D."/>
            <person name="Dini-Andreote F."/>
            <person name="Camargo Neves A.A."/>
            <person name="Juca Ramos R.T."/>
            <person name="Andreote F.D."/>
            <person name="Carneiro A.R."/>
            <person name="Oliveira de Souza Lima A."/>
            <person name="Caracciolo Gomes de Sa P.H."/>
            <person name="Ribeiro Barbosa M.S."/>
            <person name="Araujo W.L."/>
            <person name="Silva A."/>
        </authorList>
    </citation>
    <scope>NUCLEOTIDE SEQUENCE [LARGE SCALE GENOMIC DNA]</scope>
    <source>
        <strain evidence="8 9">SR1.6/6</strain>
    </source>
</reference>
<keyword evidence="2" id="KW-0813">Transport</keyword>
<feature type="transmembrane region" description="Helical" evidence="7">
    <location>
        <begin position="435"/>
        <end position="454"/>
    </location>
</feature>
<protein>
    <submittedName>
        <fullName evidence="8">FUSC family protein</fullName>
    </submittedName>
</protein>
<dbReference type="PANTHER" id="PTHR30509">
    <property type="entry name" value="P-HYDROXYBENZOIC ACID EFFLUX PUMP SUBUNIT-RELATED"/>
    <property type="match status" value="1"/>
</dbReference>
<dbReference type="EMBL" id="CP043538">
    <property type="protein sequence ID" value="QGY03602.1"/>
    <property type="molecule type" value="Genomic_DNA"/>
</dbReference>
<feature type="transmembrane region" description="Helical" evidence="7">
    <location>
        <begin position="75"/>
        <end position="92"/>
    </location>
</feature>
<organism evidence="8 9">
    <name type="scientific">Methylobacterium mesophilicum SR1.6/6</name>
    <dbReference type="NCBI Taxonomy" id="908290"/>
    <lineage>
        <taxon>Bacteria</taxon>
        <taxon>Pseudomonadati</taxon>
        <taxon>Pseudomonadota</taxon>
        <taxon>Alphaproteobacteria</taxon>
        <taxon>Hyphomicrobiales</taxon>
        <taxon>Methylobacteriaceae</taxon>
        <taxon>Methylobacterium</taxon>
    </lineage>
</organism>
<evidence type="ECO:0000256" key="5">
    <source>
        <dbReference type="ARBA" id="ARBA00022989"/>
    </source>
</evidence>
<keyword evidence="6 7" id="KW-0472">Membrane</keyword>
<dbReference type="InterPro" id="IPR006726">
    <property type="entry name" value="PHBA_efflux_AaeB/fusaric-R"/>
</dbReference>
<gene>
    <name evidence="8" type="ORF">MMSR116_18195</name>
</gene>
<evidence type="ECO:0000313" key="8">
    <source>
        <dbReference type="EMBL" id="QGY03602.1"/>
    </source>
</evidence>
<dbReference type="RefSeq" id="WP_158168950.1">
    <property type="nucleotide sequence ID" value="NZ_CP043538.1"/>
</dbReference>
<feature type="transmembrane region" description="Helical" evidence="7">
    <location>
        <begin position="486"/>
        <end position="507"/>
    </location>
</feature>
<keyword evidence="5 7" id="KW-1133">Transmembrane helix</keyword>
<dbReference type="KEGG" id="mmes:MMSR116_18195"/>
<accession>A0A6B9FNM0</accession>
<evidence type="ECO:0000256" key="3">
    <source>
        <dbReference type="ARBA" id="ARBA00022475"/>
    </source>
</evidence>
<feature type="transmembrane region" description="Helical" evidence="7">
    <location>
        <begin position="146"/>
        <end position="170"/>
    </location>
</feature>
<evidence type="ECO:0000256" key="7">
    <source>
        <dbReference type="SAM" id="Phobius"/>
    </source>
</evidence>
<evidence type="ECO:0000256" key="6">
    <source>
        <dbReference type="ARBA" id="ARBA00023136"/>
    </source>
</evidence>
<dbReference type="OrthoDB" id="8005649at2"/>
<proteinExistence type="predicted"/>
<comment type="subcellular location">
    <subcellularLocation>
        <location evidence="1">Cell membrane</location>
        <topology evidence="1">Multi-pass membrane protein</topology>
    </subcellularLocation>
</comment>
<dbReference type="Proteomes" id="UP000012488">
    <property type="component" value="Chromosome"/>
</dbReference>
<dbReference type="GO" id="GO:0005886">
    <property type="term" value="C:plasma membrane"/>
    <property type="evidence" value="ECO:0007669"/>
    <property type="project" value="UniProtKB-SubCell"/>
</dbReference>
<sequence length="642" mass="67627">MNAMTIHNSRASFRFSIASAWPFLLHGFRVAASVLAALAVSYNLALDNGFWSGITAAVACLPSLGTSLQKGRVRIAGTFVGAVSIVAITAMFPQNCFALFVSVALWCGLCGFVASLLRNFGSYGAALAGFTAVVIFTGIFDDPNHAFILAMTRALEISIGVASAAAILVVTDTGGARERLATAFADIASAVSIHLDLRLQTQAMDSDAAAALVKRVVALDSRLDEAFGEEPDLRRRFDVLHAGIEGLFSALAAAEDISNLGTSPSRNPTDILVACSTWQPWLDDPAGLRARFADEARDVEGHPASSPAELAVADRTVAALTGLAKAANGLTVIVGDRGEPATRVGGRFLVPDVLPALVDGFRAVLAVLAAEVFWVATNWSGGQACVTFTIVSVTVFSPLRHRAVSTAFDYCLGTAAAFVLALLVNFALLPGLDGFPAFSLALSCLLVPLGGLSATRWRKGLTAALLINFLAILSPTNPPVYDPIQFLNSGLAVVAGAVFGVLAMLLVPSLSTTTRAHRLVALSLRDMRRLAVRRRWMSRADWISLISCRLEALPVSASLEQRSSLLMAMSVGGAIIDLRQLGDRPGRFEHLDRGLAEIGAGHSASARYWLGQFAGATDPNERLSGSMLQRRASAELIAGALA</sequence>
<feature type="transmembrane region" description="Helical" evidence="7">
    <location>
        <begin position="123"/>
        <end position="140"/>
    </location>
</feature>
<feature type="transmembrane region" description="Helical" evidence="7">
    <location>
        <begin position="50"/>
        <end position="68"/>
    </location>
</feature>
<evidence type="ECO:0000256" key="4">
    <source>
        <dbReference type="ARBA" id="ARBA00022692"/>
    </source>
</evidence>
<keyword evidence="3" id="KW-1003">Cell membrane</keyword>
<evidence type="ECO:0000256" key="2">
    <source>
        <dbReference type="ARBA" id="ARBA00022448"/>
    </source>
</evidence>
<reference evidence="8 9" key="1">
    <citation type="journal article" date="2012" name="Genet. Mol. Biol.">
        <title>Analysis of 16S rRNA and mxaF genes revealing insights into Methylobacterium niche-specific plant association.</title>
        <authorList>
            <person name="Dourado M.N."/>
            <person name="Andreote F.D."/>
            <person name="Dini-Andreote F."/>
            <person name="Conti R."/>
            <person name="Araujo J.M."/>
            <person name="Araujo W.L."/>
        </authorList>
    </citation>
    <scope>NUCLEOTIDE SEQUENCE [LARGE SCALE GENOMIC DNA]</scope>
    <source>
        <strain evidence="8 9">SR1.6/6</strain>
    </source>
</reference>
<dbReference type="Pfam" id="PF04632">
    <property type="entry name" value="FUSC"/>
    <property type="match status" value="1"/>
</dbReference>
<feature type="transmembrane region" description="Helical" evidence="7">
    <location>
        <begin position="21"/>
        <end position="44"/>
    </location>
</feature>
<dbReference type="GO" id="GO:0022857">
    <property type="term" value="F:transmembrane transporter activity"/>
    <property type="evidence" value="ECO:0007669"/>
    <property type="project" value="InterPro"/>
</dbReference>
<feature type="transmembrane region" description="Helical" evidence="7">
    <location>
        <begin position="98"/>
        <end position="116"/>
    </location>
</feature>
<feature type="transmembrane region" description="Helical" evidence="7">
    <location>
        <begin position="411"/>
        <end position="429"/>
    </location>
</feature>
<dbReference type="AlphaFoldDB" id="A0A6B9FNM0"/>